<dbReference type="InterPro" id="IPR039143">
    <property type="entry name" value="GNPNAT1-like"/>
</dbReference>
<reference evidence="3" key="1">
    <citation type="submission" date="2016-11" db="EMBL/GenBank/DDBJ databases">
        <authorList>
            <person name="Varghese N."/>
            <person name="Submissions S."/>
        </authorList>
    </citation>
    <scope>NUCLEOTIDE SEQUENCE [LARGE SCALE GENOMIC DNA]</scope>
    <source>
        <strain evidence="3">DSM 17456</strain>
    </source>
</reference>
<dbReference type="AlphaFoldDB" id="A0A1N6J214"/>
<organism evidence="2 3">
    <name type="scientific">Halodesulfovibrio marinisediminis DSM 17456</name>
    <dbReference type="NCBI Taxonomy" id="1121457"/>
    <lineage>
        <taxon>Bacteria</taxon>
        <taxon>Pseudomonadati</taxon>
        <taxon>Thermodesulfobacteriota</taxon>
        <taxon>Desulfovibrionia</taxon>
        <taxon>Desulfovibrionales</taxon>
        <taxon>Desulfovibrionaceae</taxon>
        <taxon>Halodesulfovibrio</taxon>
    </lineage>
</organism>
<evidence type="ECO:0000313" key="2">
    <source>
        <dbReference type="EMBL" id="SIO38291.1"/>
    </source>
</evidence>
<dbReference type="Pfam" id="PF13673">
    <property type="entry name" value="Acetyltransf_10"/>
    <property type="match status" value="1"/>
</dbReference>
<gene>
    <name evidence="2" type="ORF">SAMN02745161_3079</name>
</gene>
<dbReference type="PANTHER" id="PTHR13355:SF15">
    <property type="entry name" value="GCN5-RELATED N-ACETYLTRANSFERASE 3, CHLOROPLASTIC"/>
    <property type="match status" value="1"/>
</dbReference>
<keyword evidence="3" id="KW-1185">Reference proteome</keyword>
<dbReference type="PROSITE" id="PS51186">
    <property type="entry name" value="GNAT"/>
    <property type="match status" value="1"/>
</dbReference>
<keyword evidence="2" id="KW-0808">Transferase</keyword>
<dbReference type="GO" id="GO:0008080">
    <property type="term" value="F:N-acetyltransferase activity"/>
    <property type="evidence" value="ECO:0007669"/>
    <property type="project" value="TreeGrafter"/>
</dbReference>
<evidence type="ECO:0000313" key="3">
    <source>
        <dbReference type="Proteomes" id="UP000184694"/>
    </source>
</evidence>
<dbReference type="EMBL" id="FSRG01000008">
    <property type="protein sequence ID" value="SIO38291.1"/>
    <property type="molecule type" value="Genomic_DNA"/>
</dbReference>
<dbReference type="RefSeq" id="WP_175566049.1">
    <property type="nucleotide sequence ID" value="NZ_FSRG01000008.1"/>
</dbReference>
<dbReference type="PANTHER" id="PTHR13355">
    <property type="entry name" value="GLUCOSAMINE 6-PHOSPHATE N-ACETYLTRANSFERASE"/>
    <property type="match status" value="1"/>
</dbReference>
<dbReference type="InterPro" id="IPR000182">
    <property type="entry name" value="GNAT_dom"/>
</dbReference>
<proteinExistence type="predicted"/>
<evidence type="ECO:0000259" key="1">
    <source>
        <dbReference type="PROSITE" id="PS51186"/>
    </source>
</evidence>
<dbReference type="CDD" id="cd04301">
    <property type="entry name" value="NAT_SF"/>
    <property type="match status" value="1"/>
</dbReference>
<feature type="domain" description="N-acetyltransferase" evidence="1">
    <location>
        <begin position="1"/>
        <end position="145"/>
    </location>
</feature>
<protein>
    <submittedName>
        <fullName evidence="2">Acetyltransferase (GNAT) family protein</fullName>
    </submittedName>
</protein>
<dbReference type="Gene3D" id="3.40.630.30">
    <property type="match status" value="1"/>
</dbReference>
<dbReference type="STRING" id="1121457.SAMN02745161_3079"/>
<dbReference type="Proteomes" id="UP000184694">
    <property type="component" value="Unassembled WGS sequence"/>
</dbReference>
<accession>A0A1N6J214</accession>
<name>A0A1N6J214_9BACT</name>
<dbReference type="SUPFAM" id="SSF55729">
    <property type="entry name" value="Acyl-CoA N-acyltransferases (Nat)"/>
    <property type="match status" value="1"/>
</dbReference>
<dbReference type="InterPro" id="IPR016181">
    <property type="entry name" value="Acyl_CoA_acyltransferase"/>
</dbReference>
<sequence>MLYSVEEIDKEHDLYEATVAMRCVDLYPVGRVTRSYIQDELEDRCILLVALKNRKVLGCGRLSLQSEIAEISHIVVGEEYRFTGVGTSLMHKFLQRSKEMGAKKIHLESTPEAVPFFKRFGFVIVGKPKKLEILDLPALDMECEL</sequence>